<dbReference type="STRING" id="2512241.A0A553I619"/>
<dbReference type="InterPro" id="IPR029063">
    <property type="entry name" value="SAM-dependent_MTases_sf"/>
</dbReference>
<dbReference type="SUPFAM" id="SSF53335">
    <property type="entry name" value="S-adenosyl-L-methionine-dependent methyltransferases"/>
    <property type="match status" value="1"/>
</dbReference>
<comment type="caution">
    <text evidence="3">The sequence shown here is derived from an EMBL/GenBank/DDBJ whole genome shotgun (WGS) entry which is preliminary data.</text>
</comment>
<organism evidence="3 4">
    <name type="scientific">Xylaria flabelliformis</name>
    <dbReference type="NCBI Taxonomy" id="2512241"/>
    <lineage>
        <taxon>Eukaryota</taxon>
        <taxon>Fungi</taxon>
        <taxon>Dikarya</taxon>
        <taxon>Ascomycota</taxon>
        <taxon>Pezizomycotina</taxon>
        <taxon>Sordariomycetes</taxon>
        <taxon>Xylariomycetidae</taxon>
        <taxon>Xylariales</taxon>
        <taxon>Xylariaceae</taxon>
        <taxon>Xylaria</taxon>
    </lineage>
</organism>
<dbReference type="Proteomes" id="UP000319160">
    <property type="component" value="Unassembled WGS sequence"/>
</dbReference>
<protein>
    <recommendedName>
        <fullName evidence="2">Methyltransferase domain-containing protein</fullName>
    </recommendedName>
</protein>
<dbReference type="PANTHER" id="PTHR43591">
    <property type="entry name" value="METHYLTRANSFERASE"/>
    <property type="match status" value="1"/>
</dbReference>
<evidence type="ECO:0000313" key="4">
    <source>
        <dbReference type="Proteomes" id="UP000319160"/>
    </source>
</evidence>
<dbReference type="GO" id="GO:0008168">
    <property type="term" value="F:methyltransferase activity"/>
    <property type="evidence" value="ECO:0007669"/>
    <property type="project" value="TreeGrafter"/>
</dbReference>
<name>A0A553I619_9PEZI</name>
<evidence type="ECO:0000256" key="1">
    <source>
        <dbReference type="ARBA" id="ARBA00038158"/>
    </source>
</evidence>
<dbReference type="AlphaFoldDB" id="A0A553I619"/>
<evidence type="ECO:0000313" key="3">
    <source>
        <dbReference type="EMBL" id="TRX95640.1"/>
    </source>
</evidence>
<dbReference type="OrthoDB" id="10017101at2759"/>
<dbReference type="PANTHER" id="PTHR43591:SF24">
    <property type="entry name" value="2-METHOXY-6-POLYPRENYL-1,4-BENZOQUINOL METHYLASE, MITOCHONDRIAL"/>
    <property type="match status" value="1"/>
</dbReference>
<dbReference type="EMBL" id="VFLP01000015">
    <property type="protein sequence ID" value="TRX95640.1"/>
    <property type="molecule type" value="Genomic_DNA"/>
</dbReference>
<feature type="domain" description="Methyltransferase" evidence="2">
    <location>
        <begin position="44"/>
        <end position="148"/>
    </location>
</feature>
<evidence type="ECO:0000259" key="2">
    <source>
        <dbReference type="Pfam" id="PF13649"/>
    </source>
</evidence>
<proteinExistence type="inferred from homology"/>
<accession>A0A553I619</accession>
<gene>
    <name evidence="3" type="ORF">FHL15_003598</name>
</gene>
<keyword evidence="4" id="KW-1185">Reference proteome</keyword>
<comment type="similarity">
    <text evidence="1">Belongs to the methyltransferase superfamily. LaeA methyltransferase family.</text>
</comment>
<reference evidence="4" key="1">
    <citation type="submission" date="2019-06" db="EMBL/GenBank/DDBJ databases">
        <title>Draft genome sequence of the griseofulvin-producing fungus Xylaria cubensis strain G536.</title>
        <authorList>
            <person name="Mead M.E."/>
            <person name="Raja H.A."/>
            <person name="Steenwyk J.L."/>
            <person name="Knowles S.L."/>
            <person name="Oberlies N.H."/>
            <person name="Rokas A."/>
        </authorList>
    </citation>
    <scope>NUCLEOTIDE SEQUENCE [LARGE SCALE GENOMIC DNA]</scope>
    <source>
        <strain evidence="4">G536</strain>
    </source>
</reference>
<dbReference type="InterPro" id="IPR041698">
    <property type="entry name" value="Methyltransf_25"/>
</dbReference>
<dbReference type="CDD" id="cd02440">
    <property type="entry name" value="AdoMet_MTases"/>
    <property type="match status" value="1"/>
</dbReference>
<dbReference type="Gene3D" id="3.40.50.150">
    <property type="entry name" value="Vaccinia Virus protein VP39"/>
    <property type="match status" value="1"/>
</dbReference>
<sequence>MSQENHSDNYKQGYSNYTTATHEKRTVESSAAFLIPHIKAADHILDVGCGPGTITTGFIKYAREGAVVGLDHSAEVLEKAKRLADKATIPTDGPGSVRFEQGNVLKGLPYPDDTFDIVYCSQVLGHIPPPDLPRQALIEMRRVLKPGGILASREALSSFFYPRGLHLDRLWSQNIRKVFRQGAPADVEDTSASLPALYRGAGFDADGGKIRVGAGTMVVSDPETRRFFAWRTAGQLKPGDPFHQSWLDAGISEDEIQETLHAVDKWAETEDAWFAALQCEMLAWK</sequence>
<dbReference type="Pfam" id="PF13649">
    <property type="entry name" value="Methyltransf_25"/>
    <property type="match status" value="1"/>
</dbReference>